<dbReference type="Pfam" id="PF19054">
    <property type="entry name" value="DUF5753"/>
    <property type="match status" value="1"/>
</dbReference>
<organism evidence="2 3">
    <name type="scientific">Planobispora rosea</name>
    <dbReference type="NCBI Taxonomy" id="35762"/>
    <lineage>
        <taxon>Bacteria</taxon>
        <taxon>Bacillati</taxon>
        <taxon>Actinomycetota</taxon>
        <taxon>Actinomycetes</taxon>
        <taxon>Streptosporangiales</taxon>
        <taxon>Streptosporangiaceae</taxon>
        <taxon>Planobispora</taxon>
    </lineage>
</organism>
<gene>
    <name evidence="2" type="ORF">Pro02_23190</name>
</gene>
<comment type="caution">
    <text evidence="2">The sequence shown here is derived from an EMBL/GenBank/DDBJ whole genome shotgun (WGS) entry which is preliminary data.</text>
</comment>
<dbReference type="InterPro" id="IPR010982">
    <property type="entry name" value="Lambda_DNA-bd_dom_sf"/>
</dbReference>
<name>A0A8J3WDI1_PLARO</name>
<feature type="domain" description="HTH cro/C1-type" evidence="1">
    <location>
        <begin position="17"/>
        <end position="71"/>
    </location>
</feature>
<accession>A0A8J3WDI1</accession>
<dbReference type="AlphaFoldDB" id="A0A8J3WDI1"/>
<dbReference type="RefSeq" id="WP_068928416.1">
    <property type="nucleotide sequence ID" value="NZ_BMQP01000007.1"/>
</dbReference>
<keyword evidence="3" id="KW-1185">Reference proteome</keyword>
<dbReference type="Pfam" id="PF13560">
    <property type="entry name" value="HTH_31"/>
    <property type="match status" value="1"/>
</dbReference>
<evidence type="ECO:0000259" key="1">
    <source>
        <dbReference type="PROSITE" id="PS50943"/>
    </source>
</evidence>
<dbReference type="EMBL" id="BOOI01000019">
    <property type="protein sequence ID" value="GIH83911.1"/>
    <property type="molecule type" value="Genomic_DNA"/>
</dbReference>
<sequence length="286" mass="32528">MAETNATLRRRQLAGKLRELRKAAGLTVEQAAQELLCSPPKISRIETAQRSASQRDVRDLLRIYGVTDQELINRLMTLAREVRQPGLKHQYGDLGDDALYTYMDFESAASSITEFQTAYFPGLLQTEDYARALIQGLLPRMTPDVLERRVTARVKRQQLLSRESPPRYWTFIDEAVLHREVGGAQVMRAQLERVLETAQAPHVTLQVIPFHVGAYMGAGDPFVYFEIPDDRLPAVVHLEILTGNEWLEKPSELSVFREAIDQIRAAALDPRASLRRIAEMMQIYKP</sequence>
<dbReference type="Proteomes" id="UP000655044">
    <property type="component" value="Unassembled WGS sequence"/>
</dbReference>
<proteinExistence type="predicted"/>
<dbReference type="PROSITE" id="PS50943">
    <property type="entry name" value="HTH_CROC1"/>
    <property type="match status" value="1"/>
</dbReference>
<dbReference type="OrthoDB" id="4285266at2"/>
<dbReference type="GO" id="GO:0003677">
    <property type="term" value="F:DNA binding"/>
    <property type="evidence" value="ECO:0007669"/>
    <property type="project" value="InterPro"/>
</dbReference>
<dbReference type="SMART" id="SM00530">
    <property type="entry name" value="HTH_XRE"/>
    <property type="match status" value="1"/>
</dbReference>
<dbReference type="InterPro" id="IPR001387">
    <property type="entry name" value="Cro/C1-type_HTH"/>
</dbReference>
<reference evidence="2" key="1">
    <citation type="submission" date="2021-01" db="EMBL/GenBank/DDBJ databases">
        <title>Whole genome shotgun sequence of Planobispora rosea NBRC 15558.</title>
        <authorList>
            <person name="Komaki H."/>
            <person name="Tamura T."/>
        </authorList>
    </citation>
    <scope>NUCLEOTIDE SEQUENCE</scope>
    <source>
        <strain evidence="2">NBRC 15558</strain>
    </source>
</reference>
<dbReference type="SUPFAM" id="SSF47413">
    <property type="entry name" value="lambda repressor-like DNA-binding domains"/>
    <property type="match status" value="1"/>
</dbReference>
<dbReference type="InterPro" id="IPR043917">
    <property type="entry name" value="DUF5753"/>
</dbReference>
<protein>
    <submittedName>
        <fullName evidence="2">Transcriptional regulator</fullName>
    </submittedName>
</protein>
<dbReference type="Gene3D" id="1.10.260.40">
    <property type="entry name" value="lambda repressor-like DNA-binding domains"/>
    <property type="match status" value="1"/>
</dbReference>
<evidence type="ECO:0000313" key="2">
    <source>
        <dbReference type="EMBL" id="GIH83911.1"/>
    </source>
</evidence>
<evidence type="ECO:0000313" key="3">
    <source>
        <dbReference type="Proteomes" id="UP000655044"/>
    </source>
</evidence>
<dbReference type="CDD" id="cd00093">
    <property type="entry name" value="HTH_XRE"/>
    <property type="match status" value="1"/>
</dbReference>